<feature type="transmembrane region" description="Helical" evidence="6">
    <location>
        <begin position="419"/>
        <end position="442"/>
    </location>
</feature>
<evidence type="ECO:0000256" key="1">
    <source>
        <dbReference type="ARBA" id="ARBA00004127"/>
    </source>
</evidence>
<dbReference type="InterPro" id="IPR019402">
    <property type="entry name" value="CWH43_N"/>
</dbReference>
<reference evidence="8" key="1">
    <citation type="submission" date="2021-02" db="EMBL/GenBank/DDBJ databases">
        <authorList>
            <person name="Nowell W R."/>
        </authorList>
    </citation>
    <scope>NUCLEOTIDE SEQUENCE</scope>
</reference>
<dbReference type="Proteomes" id="UP000663891">
    <property type="component" value="Unassembled WGS sequence"/>
</dbReference>
<keyword evidence="3 6" id="KW-0812">Transmembrane</keyword>
<dbReference type="Pfam" id="PF10277">
    <property type="entry name" value="Frag1"/>
    <property type="match status" value="1"/>
</dbReference>
<keyword evidence="4 6" id="KW-1133">Transmembrane helix</keyword>
<name>A0A814KLU2_9BILA</name>
<comment type="caution">
    <text evidence="8">The sequence shown here is derived from an EMBL/GenBank/DDBJ whole genome shotgun (WGS) entry which is preliminary data.</text>
</comment>
<evidence type="ECO:0000256" key="3">
    <source>
        <dbReference type="ARBA" id="ARBA00022692"/>
    </source>
</evidence>
<feature type="domain" description="CWH43-like N-terminal" evidence="7">
    <location>
        <begin position="265"/>
        <end position="490"/>
    </location>
</feature>
<dbReference type="GO" id="GO:0012505">
    <property type="term" value="C:endomembrane system"/>
    <property type="evidence" value="ECO:0007669"/>
    <property type="project" value="UniProtKB-SubCell"/>
</dbReference>
<evidence type="ECO:0000313" key="10">
    <source>
        <dbReference type="Proteomes" id="UP000663891"/>
    </source>
</evidence>
<dbReference type="EMBL" id="CAJNON010000161">
    <property type="protein sequence ID" value="CAF1052998.1"/>
    <property type="molecule type" value="Genomic_DNA"/>
</dbReference>
<evidence type="ECO:0000256" key="6">
    <source>
        <dbReference type="SAM" id="Phobius"/>
    </source>
</evidence>
<dbReference type="PANTHER" id="PTHR21324:SF2">
    <property type="entry name" value="EG:22E5.9 PROTEIN"/>
    <property type="match status" value="1"/>
</dbReference>
<feature type="transmembrane region" description="Helical" evidence="6">
    <location>
        <begin position="312"/>
        <end position="332"/>
    </location>
</feature>
<evidence type="ECO:0000256" key="2">
    <source>
        <dbReference type="ARBA" id="ARBA00006565"/>
    </source>
</evidence>
<accession>A0A814KLU2</accession>
<sequence length="517" mass="59715">MPTTGAIRESSVMSMGPVNIIQATRQPPTGNTTTSTNLPDDREIFKVLHDCMKDVAKFRQYIYYLGTSCDTTKLRNKVQKLKERINCGFFHQREVLGHGVSATGSVKSELAVRRFEKFLCFTLASLSYYEDLLHKFSILLVYFPVATGDRENVVNLGFEDSTITADEVSYENHEMEENETNRYIELLNQIQSIQALRDDIEHIDIYQLRHHATSYSKEFVENMHKYTTDLITERNLNRNHSNNFRHYSSDETSLAITELMIEGYLYFFPLSVCILIPLAYFISSIIAVYPGHSTYEFSLLSQSPTKSPESCIYSQIINFASFLLILTIYIRYRHIAELIRNNPTCGKKYAQLNLMFLICGNIAAFSMSVISNFPHIDVYFIRIFATYITFIASVAALHCEMLLSFWIRPLLYSSRLLPMIRTIITIICTIALVIFMIFQTIVIIKYNNENKIWIPSSPGWKYYLSTILSTWILTTSLLIYILTIIIDFRRIKIISPKIFLTDDIIDDQMNNILSLSI</sequence>
<dbReference type="Proteomes" id="UP000663881">
    <property type="component" value="Unassembled WGS sequence"/>
</dbReference>
<proteinExistence type="inferred from homology"/>
<protein>
    <recommendedName>
        <fullName evidence="7">CWH43-like N-terminal domain-containing protein</fullName>
    </recommendedName>
</protein>
<dbReference type="EMBL" id="CAJOAY010000193">
    <property type="protein sequence ID" value="CAF3579689.1"/>
    <property type="molecule type" value="Genomic_DNA"/>
</dbReference>
<dbReference type="PANTHER" id="PTHR21324">
    <property type="entry name" value="FASTING-INDUCIBLE INTEGRAL MEMBRANE PROTEIN TM6P1-RELATED"/>
    <property type="match status" value="1"/>
</dbReference>
<feature type="transmembrane region" description="Helical" evidence="6">
    <location>
        <begin position="264"/>
        <end position="292"/>
    </location>
</feature>
<feature type="transmembrane region" description="Helical" evidence="6">
    <location>
        <begin position="379"/>
        <end position="407"/>
    </location>
</feature>
<evidence type="ECO:0000313" key="8">
    <source>
        <dbReference type="EMBL" id="CAF1052998.1"/>
    </source>
</evidence>
<gene>
    <name evidence="9" type="ORF">OKA104_LOCUS5537</name>
    <name evidence="8" type="ORF">VCS650_LOCUS17512</name>
</gene>
<dbReference type="InterPro" id="IPR050911">
    <property type="entry name" value="DRAM/TMEM150_Autophagy_Mod"/>
</dbReference>
<dbReference type="OrthoDB" id="191706at2759"/>
<dbReference type="AlphaFoldDB" id="A0A814KLU2"/>
<comment type="similarity">
    <text evidence="2">Belongs to the DRAM/TMEM150 family.</text>
</comment>
<keyword evidence="5 6" id="KW-0472">Membrane</keyword>
<evidence type="ECO:0000256" key="5">
    <source>
        <dbReference type="ARBA" id="ARBA00023136"/>
    </source>
</evidence>
<comment type="subcellular location">
    <subcellularLocation>
        <location evidence="1">Endomembrane system</location>
        <topology evidence="1">Multi-pass membrane protein</topology>
    </subcellularLocation>
</comment>
<evidence type="ECO:0000259" key="7">
    <source>
        <dbReference type="Pfam" id="PF10277"/>
    </source>
</evidence>
<evidence type="ECO:0000313" key="9">
    <source>
        <dbReference type="EMBL" id="CAF3579689.1"/>
    </source>
</evidence>
<evidence type="ECO:0000256" key="4">
    <source>
        <dbReference type="ARBA" id="ARBA00022989"/>
    </source>
</evidence>
<feature type="transmembrane region" description="Helical" evidence="6">
    <location>
        <begin position="352"/>
        <end position="373"/>
    </location>
</feature>
<feature type="transmembrane region" description="Helical" evidence="6">
    <location>
        <begin position="462"/>
        <end position="486"/>
    </location>
</feature>
<organism evidence="8 10">
    <name type="scientific">Adineta steineri</name>
    <dbReference type="NCBI Taxonomy" id="433720"/>
    <lineage>
        <taxon>Eukaryota</taxon>
        <taxon>Metazoa</taxon>
        <taxon>Spiralia</taxon>
        <taxon>Gnathifera</taxon>
        <taxon>Rotifera</taxon>
        <taxon>Eurotatoria</taxon>
        <taxon>Bdelloidea</taxon>
        <taxon>Adinetida</taxon>
        <taxon>Adinetidae</taxon>
        <taxon>Adineta</taxon>
    </lineage>
</organism>